<sequence length="73" mass="8349">MVLLRSATRFDFGRIFNRTIPLAAFVLMDINGEIPSKGSWEHKVDAMEFVLPYIVLIRGYLKHKVANVTALWA</sequence>
<reference evidence="1" key="2">
    <citation type="submission" date="2021-02" db="EMBL/GenBank/DDBJ databases">
        <authorList>
            <person name="Kimball J.A."/>
            <person name="Haas M.W."/>
            <person name="Macchietto M."/>
            <person name="Kono T."/>
            <person name="Duquette J."/>
            <person name="Shao M."/>
        </authorList>
    </citation>
    <scope>NUCLEOTIDE SEQUENCE</scope>
    <source>
        <tissue evidence="1">Fresh leaf tissue</tissue>
    </source>
</reference>
<comment type="caution">
    <text evidence="1">The sequence shown here is derived from an EMBL/GenBank/DDBJ whole genome shotgun (WGS) entry which is preliminary data.</text>
</comment>
<evidence type="ECO:0000313" key="2">
    <source>
        <dbReference type="Proteomes" id="UP000729402"/>
    </source>
</evidence>
<dbReference type="Proteomes" id="UP000729402">
    <property type="component" value="Unassembled WGS sequence"/>
</dbReference>
<gene>
    <name evidence="1" type="ORF">GUJ93_ZPchr0011g27194</name>
</gene>
<reference evidence="1" key="1">
    <citation type="journal article" date="2021" name="bioRxiv">
        <title>Whole Genome Assembly and Annotation of Northern Wild Rice, Zizania palustris L., Supports a Whole Genome Duplication in the Zizania Genus.</title>
        <authorList>
            <person name="Haas M."/>
            <person name="Kono T."/>
            <person name="Macchietto M."/>
            <person name="Millas R."/>
            <person name="McGilp L."/>
            <person name="Shao M."/>
            <person name="Duquette J."/>
            <person name="Hirsch C.N."/>
            <person name="Kimball J."/>
        </authorList>
    </citation>
    <scope>NUCLEOTIDE SEQUENCE</scope>
    <source>
        <tissue evidence="1">Fresh leaf tissue</tissue>
    </source>
</reference>
<organism evidence="1 2">
    <name type="scientific">Zizania palustris</name>
    <name type="common">Northern wild rice</name>
    <dbReference type="NCBI Taxonomy" id="103762"/>
    <lineage>
        <taxon>Eukaryota</taxon>
        <taxon>Viridiplantae</taxon>
        <taxon>Streptophyta</taxon>
        <taxon>Embryophyta</taxon>
        <taxon>Tracheophyta</taxon>
        <taxon>Spermatophyta</taxon>
        <taxon>Magnoliopsida</taxon>
        <taxon>Liliopsida</taxon>
        <taxon>Poales</taxon>
        <taxon>Poaceae</taxon>
        <taxon>BOP clade</taxon>
        <taxon>Oryzoideae</taxon>
        <taxon>Oryzeae</taxon>
        <taxon>Zizaniinae</taxon>
        <taxon>Zizania</taxon>
    </lineage>
</organism>
<dbReference type="EMBL" id="JAAALK010000081">
    <property type="protein sequence ID" value="KAG8090183.1"/>
    <property type="molecule type" value="Genomic_DNA"/>
</dbReference>
<accession>A0A8J5WJU1</accession>
<name>A0A8J5WJU1_ZIZPA</name>
<protein>
    <submittedName>
        <fullName evidence="1">Uncharacterized protein</fullName>
    </submittedName>
</protein>
<evidence type="ECO:0000313" key="1">
    <source>
        <dbReference type="EMBL" id="KAG8090183.1"/>
    </source>
</evidence>
<keyword evidence="2" id="KW-1185">Reference proteome</keyword>
<proteinExistence type="predicted"/>
<dbReference type="AlphaFoldDB" id="A0A8J5WJU1"/>